<reference evidence="2 3" key="1">
    <citation type="journal article" date="2021" name="Int. J. Syst. Evol. Microbiol.">
        <title>Amazonocrinis nigriterrae gen. nov., sp. nov., Atlanticothrix silvestris gen. nov., sp. nov. and Dendronalium phyllosphericum gen. nov., sp. nov., nostocacean cyanobacteria from Brazilian environments.</title>
        <authorList>
            <person name="Alvarenga D.O."/>
            <person name="Andreote A.P.D."/>
            <person name="Branco L.H.Z."/>
            <person name="Delbaje E."/>
            <person name="Cruz R.B."/>
            <person name="Varani A.M."/>
            <person name="Fiore M.F."/>
        </authorList>
    </citation>
    <scope>NUCLEOTIDE SEQUENCE [LARGE SCALE GENOMIC DNA]</scope>
    <source>
        <strain evidence="2 3">CENA369</strain>
    </source>
</reference>
<evidence type="ECO:0000313" key="2">
    <source>
        <dbReference type="EMBL" id="MBH8574124.1"/>
    </source>
</evidence>
<sequence>MKIGSVAHKELFCRSFMETYREYDPKHLLWPELDDAALTRLRSIPFWDQALDTERKAGVMVSSYAATVSDPVLKEAIALQGKDEGDEGDEGVEAGGQRR</sequence>
<gene>
    <name evidence="2" type="ORF">I8752_14065</name>
</gene>
<accession>A0A8J7I147</accession>
<comment type="caution">
    <text evidence="2">The sequence shown here is derived from an EMBL/GenBank/DDBJ whole genome shotgun (WGS) entry which is preliminary data.</text>
</comment>
<dbReference type="AlphaFoldDB" id="A0A8J7I147"/>
<protein>
    <submittedName>
        <fullName evidence="2">Uncharacterized protein</fullName>
    </submittedName>
</protein>
<name>A0A8J7I147_9NOST</name>
<proteinExistence type="predicted"/>
<dbReference type="Proteomes" id="UP000662314">
    <property type="component" value="Unassembled WGS sequence"/>
</dbReference>
<dbReference type="RefSeq" id="WP_214432943.1">
    <property type="nucleotide sequence ID" value="NZ_JAECZA010000057.1"/>
</dbReference>
<organism evidence="2 3">
    <name type="scientific">Dendronalium phyllosphericum CENA369</name>
    <dbReference type="NCBI Taxonomy" id="1725256"/>
    <lineage>
        <taxon>Bacteria</taxon>
        <taxon>Bacillati</taxon>
        <taxon>Cyanobacteriota</taxon>
        <taxon>Cyanophyceae</taxon>
        <taxon>Nostocales</taxon>
        <taxon>Nostocaceae</taxon>
        <taxon>Dendronalium</taxon>
        <taxon>Dendronalium phyllosphericum</taxon>
    </lineage>
</organism>
<evidence type="ECO:0000313" key="3">
    <source>
        <dbReference type="Proteomes" id="UP000662314"/>
    </source>
</evidence>
<keyword evidence="3" id="KW-1185">Reference proteome</keyword>
<dbReference type="EMBL" id="JAECZA010000057">
    <property type="protein sequence ID" value="MBH8574124.1"/>
    <property type="molecule type" value="Genomic_DNA"/>
</dbReference>
<feature type="region of interest" description="Disordered" evidence="1">
    <location>
        <begin position="79"/>
        <end position="99"/>
    </location>
</feature>
<evidence type="ECO:0000256" key="1">
    <source>
        <dbReference type="SAM" id="MobiDB-lite"/>
    </source>
</evidence>